<gene>
    <name evidence="1" type="ORF">LR48_Vigan10g201500</name>
</gene>
<reference evidence="2" key="1">
    <citation type="journal article" date="2015" name="Proc. Natl. Acad. Sci. U.S.A.">
        <title>Genome sequencing of adzuki bean (Vigna angularis) provides insight into high starch and low fat accumulation and domestication.</title>
        <authorList>
            <person name="Yang K."/>
            <person name="Tian Z."/>
            <person name="Chen C."/>
            <person name="Luo L."/>
            <person name="Zhao B."/>
            <person name="Wang Z."/>
            <person name="Yu L."/>
            <person name="Li Y."/>
            <person name="Sun Y."/>
            <person name="Li W."/>
            <person name="Chen Y."/>
            <person name="Li Y."/>
            <person name="Zhang Y."/>
            <person name="Ai D."/>
            <person name="Zhao J."/>
            <person name="Shang C."/>
            <person name="Ma Y."/>
            <person name="Wu B."/>
            <person name="Wang M."/>
            <person name="Gao L."/>
            <person name="Sun D."/>
            <person name="Zhang P."/>
            <person name="Guo F."/>
            <person name="Wang W."/>
            <person name="Li Y."/>
            <person name="Wang J."/>
            <person name="Varshney R.K."/>
            <person name="Wang J."/>
            <person name="Ling H.Q."/>
            <person name="Wan P."/>
        </authorList>
    </citation>
    <scope>NUCLEOTIDE SEQUENCE</scope>
    <source>
        <strain evidence="2">cv. Jingnong 6</strain>
    </source>
</reference>
<dbReference type="Gramene" id="KOM56123">
    <property type="protein sequence ID" value="KOM56123"/>
    <property type="gene ID" value="LR48_Vigan10g201500"/>
</dbReference>
<sequence length="67" mass="7581">MYVGKGMEEPGSSLVTGLKRVRPSSVDPTVLWCETSSMVDALMDEMTTMVRMRFWVLSASDFCIDLW</sequence>
<proteinExistence type="predicted"/>
<dbReference type="EMBL" id="CM003380">
    <property type="protein sequence ID" value="KOM56123.1"/>
    <property type="molecule type" value="Genomic_DNA"/>
</dbReference>
<name>A0A0L9VMC8_PHAAN</name>
<evidence type="ECO:0000313" key="1">
    <source>
        <dbReference type="EMBL" id="KOM56123.1"/>
    </source>
</evidence>
<accession>A0A0L9VMC8</accession>
<evidence type="ECO:0000313" key="2">
    <source>
        <dbReference type="Proteomes" id="UP000053144"/>
    </source>
</evidence>
<dbReference type="AlphaFoldDB" id="A0A0L9VMC8"/>
<dbReference type="Proteomes" id="UP000053144">
    <property type="component" value="Chromosome 10"/>
</dbReference>
<organism evidence="1 2">
    <name type="scientific">Phaseolus angularis</name>
    <name type="common">Azuki bean</name>
    <name type="synonym">Vigna angularis</name>
    <dbReference type="NCBI Taxonomy" id="3914"/>
    <lineage>
        <taxon>Eukaryota</taxon>
        <taxon>Viridiplantae</taxon>
        <taxon>Streptophyta</taxon>
        <taxon>Embryophyta</taxon>
        <taxon>Tracheophyta</taxon>
        <taxon>Spermatophyta</taxon>
        <taxon>Magnoliopsida</taxon>
        <taxon>eudicotyledons</taxon>
        <taxon>Gunneridae</taxon>
        <taxon>Pentapetalae</taxon>
        <taxon>rosids</taxon>
        <taxon>fabids</taxon>
        <taxon>Fabales</taxon>
        <taxon>Fabaceae</taxon>
        <taxon>Papilionoideae</taxon>
        <taxon>50 kb inversion clade</taxon>
        <taxon>NPAAA clade</taxon>
        <taxon>indigoferoid/millettioid clade</taxon>
        <taxon>Phaseoleae</taxon>
        <taxon>Vigna</taxon>
    </lineage>
</organism>
<protein>
    <submittedName>
        <fullName evidence="1">Uncharacterized protein</fullName>
    </submittedName>
</protein>